<dbReference type="SMART" id="SM00220">
    <property type="entry name" value="S_TKc"/>
    <property type="match status" value="1"/>
</dbReference>
<feature type="region of interest" description="Disordered" evidence="9">
    <location>
        <begin position="132"/>
        <end position="163"/>
    </location>
</feature>
<evidence type="ECO:0000259" key="10">
    <source>
        <dbReference type="PROSITE" id="PS50011"/>
    </source>
</evidence>
<comment type="catalytic activity">
    <reaction evidence="7">
        <text>L-threonyl-[protein] + ATP = O-phospho-L-threonyl-[protein] + ADP + H(+)</text>
        <dbReference type="Rhea" id="RHEA:46608"/>
        <dbReference type="Rhea" id="RHEA-COMP:11060"/>
        <dbReference type="Rhea" id="RHEA-COMP:11605"/>
        <dbReference type="ChEBI" id="CHEBI:15378"/>
        <dbReference type="ChEBI" id="CHEBI:30013"/>
        <dbReference type="ChEBI" id="CHEBI:30616"/>
        <dbReference type="ChEBI" id="CHEBI:61977"/>
        <dbReference type="ChEBI" id="CHEBI:456216"/>
        <dbReference type="EC" id="2.7.11.1"/>
    </reaction>
</comment>
<dbReference type="PROSITE" id="PS50011">
    <property type="entry name" value="PROTEIN_KINASE_DOM"/>
    <property type="match status" value="1"/>
</dbReference>
<dbReference type="GO" id="GO:0035556">
    <property type="term" value="P:intracellular signal transduction"/>
    <property type="evidence" value="ECO:0007669"/>
    <property type="project" value="TreeGrafter"/>
</dbReference>
<accession>A0AA39XDB0</accession>
<feature type="compositionally biased region" description="Polar residues" evidence="9">
    <location>
        <begin position="655"/>
        <end position="668"/>
    </location>
</feature>
<comment type="caution">
    <text evidence="12">The sequence shown here is derived from an EMBL/GenBank/DDBJ whole genome shotgun (WGS) entry which is preliminary data.</text>
</comment>
<evidence type="ECO:0000313" key="13">
    <source>
        <dbReference type="Proteomes" id="UP001175000"/>
    </source>
</evidence>
<evidence type="ECO:0000256" key="1">
    <source>
        <dbReference type="ARBA" id="ARBA00012513"/>
    </source>
</evidence>
<feature type="region of interest" description="Disordered" evidence="9">
    <location>
        <begin position="724"/>
        <end position="755"/>
    </location>
</feature>
<evidence type="ECO:0000256" key="9">
    <source>
        <dbReference type="SAM" id="MobiDB-lite"/>
    </source>
</evidence>
<keyword evidence="6" id="KW-0067">ATP-binding</keyword>
<dbReference type="Pfam" id="PF00069">
    <property type="entry name" value="Pkinase"/>
    <property type="match status" value="1"/>
</dbReference>
<dbReference type="PANTHER" id="PTHR24356">
    <property type="entry name" value="SERINE/THREONINE-PROTEIN KINASE"/>
    <property type="match status" value="1"/>
</dbReference>
<feature type="domain" description="AGC-kinase C-terminal" evidence="11">
    <location>
        <begin position="693"/>
        <end position="741"/>
    </location>
</feature>
<evidence type="ECO:0000256" key="8">
    <source>
        <dbReference type="ARBA" id="ARBA00048679"/>
    </source>
</evidence>
<keyword evidence="2" id="KW-0723">Serine/threonine-protein kinase</keyword>
<gene>
    <name evidence="12" type="ORF">B0T14DRAFT_549527</name>
</gene>
<keyword evidence="13" id="KW-1185">Reference proteome</keyword>
<sequence>MKRRLSLDPVPAGVVLPGSEPRPENLSTVRPVTPRDDASSRPSKLRRQGSRVAFALKSLTSNASDKAGAEQIQGAPTVPEIPRPRSGIAHRIRKMSSALLRIPHEPTVIHRNTPKTRPSLPQTFQHVEKVCEDNSANRSSNPAPSVTESSKNSQSGKSPDASTALTSLDSKFEKSFSGNVAHKSINAASSDRRQHFVNMHNASANRRNPNLCSSPDSNLTTIQETVLDQAPPSVVTAERAAAAKIFLETYFNERLAPGPSPRSIRLHQLESQLFSRPGGIESMHPSEIEAIRAAFCRRETDHLRETRVMKARSIRALSAPRGSPAACLVNDYEVLKVLGKGSFGVVRLVREKQRRVDEYEKPGDGWSEGERRQVYAMKVIRKSTMLRTSQEGHLRAERDFLVQSEGSRWIVPLIASFQDAANLYLVMEYMPGGDFLGLLIRENTLHETVARFYIAEMILCVEAAHALRCIHRDIKPDNFLISASGHLKISDFGLAFDGHWSHDTSYYNSHRYSLLNKLGINVEGDDQDKNDGRSLQVTMKWASNIMAGMEKHDKKNTCDGEPLLNWRNRCGNRTSAMSVVGTKEGRQVTKQNIIRHRETFCFPHRPVVSHRCQHLVASLIQDKENRLCSKRYHFKDLYSSSSSTSAGAAGGSGPHANTRSASQKQASKTPRDFTGHYVFPYDAEDIKAHKWFKGVPWERLHQLDPPFVPQLRAVDDTHYFDEDEQISDWSESETSESEPPEGEGSPETTTNVAPRQVPSLQTQQLDGALTEAVVAAAVKSRSRAKVEEARLALRGLRRSVQKWALAAIATPYDNSRLRDLDAQIKSLPGLALVERNMLRQFVRAFGRKDRKRPRDRLLRDRKTRGVVMDVRKKTAFLGYTWRRMRPPVRRDSLPSGEIECNECTPMDTDQDGVLDVGLDGGGVRVRGAYGGWGDSLAASRAMYRGRMSLR</sequence>
<evidence type="ECO:0000256" key="4">
    <source>
        <dbReference type="ARBA" id="ARBA00022741"/>
    </source>
</evidence>
<evidence type="ECO:0000256" key="5">
    <source>
        <dbReference type="ARBA" id="ARBA00022777"/>
    </source>
</evidence>
<feature type="region of interest" description="Disordered" evidence="9">
    <location>
        <begin position="1"/>
        <end position="85"/>
    </location>
</feature>
<protein>
    <recommendedName>
        <fullName evidence="1">non-specific serine/threonine protein kinase</fullName>
        <ecNumber evidence="1">2.7.11.1</ecNumber>
    </recommendedName>
</protein>
<dbReference type="GO" id="GO:0004674">
    <property type="term" value="F:protein serine/threonine kinase activity"/>
    <property type="evidence" value="ECO:0007669"/>
    <property type="project" value="UniProtKB-KW"/>
</dbReference>
<dbReference type="PROSITE" id="PS51285">
    <property type="entry name" value="AGC_KINASE_CTER"/>
    <property type="match status" value="1"/>
</dbReference>
<dbReference type="PROSITE" id="PS00108">
    <property type="entry name" value="PROTEIN_KINASE_ST"/>
    <property type="match status" value="1"/>
</dbReference>
<evidence type="ECO:0000313" key="12">
    <source>
        <dbReference type="EMBL" id="KAK0631844.1"/>
    </source>
</evidence>
<feature type="compositionally biased region" description="Acidic residues" evidence="9">
    <location>
        <begin position="724"/>
        <end position="741"/>
    </location>
</feature>
<dbReference type="Proteomes" id="UP001175000">
    <property type="component" value="Unassembled WGS sequence"/>
</dbReference>
<dbReference type="GO" id="GO:0005524">
    <property type="term" value="F:ATP binding"/>
    <property type="evidence" value="ECO:0007669"/>
    <property type="project" value="UniProtKB-KW"/>
</dbReference>
<evidence type="ECO:0000256" key="6">
    <source>
        <dbReference type="ARBA" id="ARBA00022840"/>
    </source>
</evidence>
<dbReference type="InterPro" id="IPR011009">
    <property type="entry name" value="Kinase-like_dom_sf"/>
</dbReference>
<evidence type="ECO:0000256" key="2">
    <source>
        <dbReference type="ARBA" id="ARBA00022527"/>
    </source>
</evidence>
<name>A0AA39XDB0_9PEZI</name>
<feature type="domain" description="Protein kinase" evidence="10">
    <location>
        <begin position="332"/>
        <end position="638"/>
    </location>
</feature>
<reference evidence="12" key="1">
    <citation type="submission" date="2023-06" db="EMBL/GenBank/DDBJ databases">
        <title>Genome-scale phylogeny and comparative genomics of the fungal order Sordariales.</title>
        <authorList>
            <consortium name="Lawrence Berkeley National Laboratory"/>
            <person name="Hensen N."/>
            <person name="Bonometti L."/>
            <person name="Westerberg I."/>
            <person name="Brannstrom I.O."/>
            <person name="Guillou S."/>
            <person name="Cros-Aarteil S."/>
            <person name="Calhoun S."/>
            <person name="Haridas S."/>
            <person name="Kuo A."/>
            <person name="Mondo S."/>
            <person name="Pangilinan J."/>
            <person name="Riley R."/>
            <person name="Labutti K."/>
            <person name="Andreopoulos B."/>
            <person name="Lipzen A."/>
            <person name="Chen C."/>
            <person name="Yanf M."/>
            <person name="Daum C."/>
            <person name="Ng V."/>
            <person name="Clum A."/>
            <person name="Steindorff A."/>
            <person name="Ohm R."/>
            <person name="Martin F."/>
            <person name="Silar P."/>
            <person name="Natvig D."/>
            <person name="Lalanne C."/>
            <person name="Gautier V."/>
            <person name="Ament-Velasquez S.L."/>
            <person name="Kruys A."/>
            <person name="Hutchinson M.I."/>
            <person name="Powell A.J."/>
            <person name="Barry K."/>
            <person name="Miller A.N."/>
            <person name="Grigoriev I.V."/>
            <person name="Debuchy R."/>
            <person name="Gladieux P."/>
            <person name="Thoren M.H."/>
            <person name="Johannesson H."/>
        </authorList>
    </citation>
    <scope>NUCLEOTIDE SEQUENCE</scope>
    <source>
        <strain evidence="12">CBS 606.72</strain>
    </source>
</reference>
<evidence type="ECO:0000256" key="7">
    <source>
        <dbReference type="ARBA" id="ARBA00047899"/>
    </source>
</evidence>
<dbReference type="EC" id="2.7.11.1" evidence="1"/>
<feature type="compositionally biased region" description="Polar residues" evidence="9">
    <location>
        <begin position="146"/>
        <end position="163"/>
    </location>
</feature>
<dbReference type="SUPFAM" id="SSF56112">
    <property type="entry name" value="Protein kinase-like (PK-like)"/>
    <property type="match status" value="1"/>
</dbReference>
<dbReference type="InterPro" id="IPR050236">
    <property type="entry name" value="Ser_Thr_kinase_AGC"/>
</dbReference>
<organism evidence="12 13">
    <name type="scientific">Immersiella caudata</name>
    <dbReference type="NCBI Taxonomy" id="314043"/>
    <lineage>
        <taxon>Eukaryota</taxon>
        <taxon>Fungi</taxon>
        <taxon>Dikarya</taxon>
        <taxon>Ascomycota</taxon>
        <taxon>Pezizomycotina</taxon>
        <taxon>Sordariomycetes</taxon>
        <taxon>Sordariomycetidae</taxon>
        <taxon>Sordariales</taxon>
        <taxon>Lasiosphaeriaceae</taxon>
        <taxon>Immersiella</taxon>
    </lineage>
</organism>
<feature type="region of interest" description="Disordered" evidence="9">
    <location>
        <begin position="640"/>
        <end position="673"/>
    </location>
</feature>
<dbReference type="EMBL" id="JAULSU010000001">
    <property type="protein sequence ID" value="KAK0631844.1"/>
    <property type="molecule type" value="Genomic_DNA"/>
</dbReference>
<evidence type="ECO:0000259" key="11">
    <source>
        <dbReference type="PROSITE" id="PS51285"/>
    </source>
</evidence>
<dbReference type="Gene3D" id="1.10.510.10">
    <property type="entry name" value="Transferase(Phosphotransferase) domain 1"/>
    <property type="match status" value="2"/>
</dbReference>
<dbReference type="Gene3D" id="3.30.200.20">
    <property type="entry name" value="Phosphorylase Kinase, domain 1"/>
    <property type="match status" value="1"/>
</dbReference>
<keyword evidence="5" id="KW-0418">Kinase</keyword>
<dbReference type="InterPro" id="IPR008271">
    <property type="entry name" value="Ser/Thr_kinase_AS"/>
</dbReference>
<dbReference type="InterPro" id="IPR000719">
    <property type="entry name" value="Prot_kinase_dom"/>
</dbReference>
<dbReference type="InterPro" id="IPR000961">
    <property type="entry name" value="AGC-kinase_C"/>
</dbReference>
<comment type="catalytic activity">
    <reaction evidence="8">
        <text>L-seryl-[protein] + ATP = O-phospho-L-seryl-[protein] + ADP + H(+)</text>
        <dbReference type="Rhea" id="RHEA:17989"/>
        <dbReference type="Rhea" id="RHEA-COMP:9863"/>
        <dbReference type="Rhea" id="RHEA-COMP:11604"/>
        <dbReference type="ChEBI" id="CHEBI:15378"/>
        <dbReference type="ChEBI" id="CHEBI:29999"/>
        <dbReference type="ChEBI" id="CHEBI:30616"/>
        <dbReference type="ChEBI" id="CHEBI:83421"/>
        <dbReference type="ChEBI" id="CHEBI:456216"/>
        <dbReference type="EC" id="2.7.11.1"/>
    </reaction>
</comment>
<feature type="compositionally biased region" description="Low complexity" evidence="9">
    <location>
        <begin position="134"/>
        <end position="145"/>
    </location>
</feature>
<keyword evidence="4" id="KW-0547">Nucleotide-binding</keyword>
<proteinExistence type="predicted"/>
<dbReference type="PANTHER" id="PTHR24356:SF400">
    <property type="entry name" value="SERINE_THREONINE-PROTEIN KINASE CBK1"/>
    <property type="match status" value="1"/>
</dbReference>
<keyword evidence="3" id="KW-0808">Transferase</keyword>
<dbReference type="AlphaFoldDB" id="A0AA39XDB0"/>
<evidence type="ECO:0000256" key="3">
    <source>
        <dbReference type="ARBA" id="ARBA00022679"/>
    </source>
</evidence>